<name>A0A6G5A227_RHIMP</name>
<reference evidence="1" key="1">
    <citation type="submission" date="2020-03" db="EMBL/GenBank/DDBJ databases">
        <title>A transcriptome and proteome of the tick Rhipicephalus microplus shaped by the genetic composition of its hosts and developmental stage.</title>
        <authorList>
            <person name="Garcia G.R."/>
            <person name="Ribeiro J.M.C."/>
            <person name="Maruyama S.R."/>
            <person name="Gardinasse L.G."/>
            <person name="Nelson K."/>
            <person name="Ferreira B.R."/>
            <person name="Andrade T.G."/>
            <person name="Santos I.K.F.M."/>
        </authorList>
    </citation>
    <scope>NUCLEOTIDE SEQUENCE</scope>
    <source>
        <strain evidence="1">NSGR</strain>
        <tissue evidence="1">Salivary glands</tissue>
    </source>
</reference>
<accession>A0A6G5A227</accession>
<proteinExistence type="predicted"/>
<sequence>MWKTMYNTVYPNTLCPNRLYALLLPALLSLVGSSHTLPYSLHMTFSTSQVNYCQHAFHLCTPLVFYWKVQAQNNSEAFLYFLLQTQKTQEARNESKQFMSNKPQRVLGAA</sequence>
<dbReference type="EMBL" id="GIKN01002566">
    <property type="protein sequence ID" value="NIE44839.1"/>
    <property type="molecule type" value="Transcribed_RNA"/>
</dbReference>
<organism evidence="1">
    <name type="scientific">Rhipicephalus microplus</name>
    <name type="common">Cattle tick</name>
    <name type="synonym">Boophilus microplus</name>
    <dbReference type="NCBI Taxonomy" id="6941"/>
    <lineage>
        <taxon>Eukaryota</taxon>
        <taxon>Metazoa</taxon>
        <taxon>Ecdysozoa</taxon>
        <taxon>Arthropoda</taxon>
        <taxon>Chelicerata</taxon>
        <taxon>Arachnida</taxon>
        <taxon>Acari</taxon>
        <taxon>Parasitiformes</taxon>
        <taxon>Ixodida</taxon>
        <taxon>Ixodoidea</taxon>
        <taxon>Ixodidae</taxon>
        <taxon>Rhipicephalinae</taxon>
        <taxon>Rhipicephalus</taxon>
        <taxon>Boophilus</taxon>
    </lineage>
</organism>
<protein>
    <submittedName>
        <fullName evidence="1">Putative secreted protein</fullName>
    </submittedName>
</protein>
<dbReference type="AlphaFoldDB" id="A0A6G5A227"/>
<evidence type="ECO:0000313" key="1">
    <source>
        <dbReference type="EMBL" id="NIE44839.1"/>
    </source>
</evidence>